<accession>D8TXE5</accession>
<sequence length="660" mass="69453">MAENQTCHICSEGVTDDEYRRELTCSYAACPSSGHAYHEECITKYLRSLKSRVDLLIGYQCPSVLDNGSRCGGRITGTHHRQPVNLKKKQKRVEAAAAAAKVKPAAAKAGPAEAKPGVAAATAAMRPAGGAPMRQAVPLKAIKPVTNAVPASCVSVVVPGSGAAARLNGTPLTVSKDSAMPPDSVVRQRVIPGWTGPEKLTTIDRSKIAALQAEAKAAVGRGSKLQSSNGASFSNTNVSAGLQVMSAKSNKEFGGGCQQVITVWPALSARFKAEGLDSKDDNDVHLSEKSQTFVLTQEDFPEIQAASLPARFPAPAAAQQSTVAKSNAADLGSANLRSTSALAVSVEAPFITDTKQRHPSQRAEEEVQQQHQQQAQVAEVSVNEQLQGTVLESTAAPAVDDQVIYYHELCPTVDEKWAVMDAYGSYMYVEDVYGPNPEVVEGFDEATGVMKYYVLVRESVWKQMQAVAAAHGLSGGDEGLLYAVSNVPETAAALAHPLDDDDNNIYQELSQPQPADSMVPGGVVKSAACITNNVFGNEPETKVAVFHGGVGDSTSVTATLELDSSESVNKEPVTDDLGDLLALCLVSAPGAIENAQDLGTWLSPPLSISSQPREQGVLNGKMAFANNPHGSRGYVADAPTGTVDDTAAEDVDSLMQLLCV</sequence>
<name>D8TXE5_VOLCA</name>
<evidence type="ECO:0008006" key="3">
    <source>
        <dbReference type="Google" id="ProtNLM"/>
    </source>
</evidence>
<evidence type="ECO:0000313" key="1">
    <source>
        <dbReference type="EMBL" id="EFJ47995.1"/>
    </source>
</evidence>
<dbReference type="OrthoDB" id="552711at2759"/>
<dbReference type="Proteomes" id="UP000001058">
    <property type="component" value="Unassembled WGS sequence"/>
</dbReference>
<dbReference type="RefSeq" id="XP_002951101.1">
    <property type="nucleotide sequence ID" value="XM_002951055.1"/>
</dbReference>
<dbReference type="InterPro" id="IPR013083">
    <property type="entry name" value="Znf_RING/FYVE/PHD"/>
</dbReference>
<dbReference type="EMBL" id="GL378342">
    <property type="protein sequence ID" value="EFJ47995.1"/>
    <property type="molecule type" value="Genomic_DNA"/>
</dbReference>
<dbReference type="Gene3D" id="3.30.40.10">
    <property type="entry name" value="Zinc/RING finger domain, C3HC4 (zinc finger)"/>
    <property type="match status" value="1"/>
</dbReference>
<dbReference type="KEGG" id="vcn:VOLCADRAFT_91563"/>
<reference evidence="1 2" key="1">
    <citation type="journal article" date="2010" name="Science">
        <title>Genomic analysis of organismal complexity in the multicellular green alga Volvox carteri.</title>
        <authorList>
            <person name="Prochnik S.E."/>
            <person name="Umen J."/>
            <person name="Nedelcu A.M."/>
            <person name="Hallmann A."/>
            <person name="Miller S.M."/>
            <person name="Nishii I."/>
            <person name="Ferris P."/>
            <person name="Kuo A."/>
            <person name="Mitros T."/>
            <person name="Fritz-Laylin L.K."/>
            <person name="Hellsten U."/>
            <person name="Chapman J."/>
            <person name="Simakov O."/>
            <person name="Rensing S.A."/>
            <person name="Terry A."/>
            <person name="Pangilinan J."/>
            <person name="Kapitonov V."/>
            <person name="Jurka J."/>
            <person name="Salamov A."/>
            <person name="Shapiro H."/>
            <person name="Schmutz J."/>
            <person name="Grimwood J."/>
            <person name="Lindquist E."/>
            <person name="Lucas S."/>
            <person name="Grigoriev I.V."/>
            <person name="Schmitt R."/>
            <person name="Kirk D."/>
            <person name="Rokhsar D.S."/>
        </authorList>
    </citation>
    <scope>NUCLEOTIDE SEQUENCE [LARGE SCALE GENOMIC DNA]</scope>
    <source>
        <strain evidence="2">f. Nagariensis / Eve</strain>
    </source>
</reference>
<keyword evidence="2" id="KW-1185">Reference proteome</keyword>
<evidence type="ECO:0000313" key="2">
    <source>
        <dbReference type="Proteomes" id="UP000001058"/>
    </source>
</evidence>
<protein>
    <recommendedName>
        <fullName evidence="3">RING-type domain-containing protein</fullName>
    </recommendedName>
</protein>
<dbReference type="SUPFAM" id="SSF57850">
    <property type="entry name" value="RING/U-box"/>
    <property type="match status" value="1"/>
</dbReference>
<dbReference type="AlphaFoldDB" id="D8TXE5"/>
<proteinExistence type="predicted"/>
<dbReference type="STRING" id="3068.D8TXE5"/>
<dbReference type="InParanoid" id="D8TXE5"/>
<organism evidence="2">
    <name type="scientific">Volvox carteri f. nagariensis</name>
    <dbReference type="NCBI Taxonomy" id="3068"/>
    <lineage>
        <taxon>Eukaryota</taxon>
        <taxon>Viridiplantae</taxon>
        <taxon>Chlorophyta</taxon>
        <taxon>core chlorophytes</taxon>
        <taxon>Chlorophyceae</taxon>
        <taxon>CS clade</taxon>
        <taxon>Chlamydomonadales</taxon>
        <taxon>Volvocaceae</taxon>
        <taxon>Volvox</taxon>
    </lineage>
</organism>
<dbReference type="GeneID" id="9616830"/>
<gene>
    <name evidence="1" type="ORF">VOLCADRAFT_91563</name>
</gene>